<dbReference type="InterPro" id="IPR000048">
    <property type="entry name" value="IQ_motif_EF-hand-BS"/>
</dbReference>
<dbReference type="STRING" id="407821.A0A087THY1"/>
<dbReference type="PROSITE" id="PS50096">
    <property type="entry name" value="IQ"/>
    <property type="match status" value="3"/>
</dbReference>
<dbReference type="Pfam" id="PF00063">
    <property type="entry name" value="Myosin_head"/>
    <property type="match status" value="1"/>
</dbReference>
<dbReference type="OrthoDB" id="6412967at2759"/>
<dbReference type="Gene3D" id="1.20.5.190">
    <property type="match status" value="1"/>
</dbReference>
<feature type="region of interest" description="Actin-binding" evidence="5">
    <location>
        <begin position="118"/>
        <end position="140"/>
    </location>
</feature>
<dbReference type="Gene3D" id="1.20.120.720">
    <property type="entry name" value="Myosin VI head, motor domain, U50 subdomain"/>
    <property type="match status" value="1"/>
</dbReference>
<dbReference type="GO" id="GO:0003774">
    <property type="term" value="F:cytoskeletal motor activity"/>
    <property type="evidence" value="ECO:0007669"/>
    <property type="project" value="InterPro"/>
</dbReference>
<dbReference type="InterPro" id="IPR036961">
    <property type="entry name" value="Kinesin_motor_dom_sf"/>
</dbReference>
<evidence type="ECO:0000256" key="3">
    <source>
        <dbReference type="ARBA" id="ARBA00023123"/>
    </source>
</evidence>
<dbReference type="InterPro" id="IPR001609">
    <property type="entry name" value="Myosin_head_motor_dom-like"/>
</dbReference>
<keyword evidence="4" id="KW-0505">Motor protein</keyword>
<comment type="caution">
    <text evidence="5">Lacks conserved residue(s) required for the propagation of feature annotation.</text>
</comment>
<protein>
    <submittedName>
        <fullName evidence="8">Unconventionnal myosin-X</fullName>
    </submittedName>
</protein>
<dbReference type="GO" id="GO:0005737">
    <property type="term" value="C:cytoplasm"/>
    <property type="evidence" value="ECO:0007669"/>
    <property type="project" value="UniProtKB-ARBA"/>
</dbReference>
<dbReference type="PANTHER" id="PTHR46049:SF5">
    <property type="entry name" value="PLECKSTRIN HOMOLOGY DOMAIN-CONTAINING FAMILY H MEMBER 3"/>
    <property type="match status" value="1"/>
</dbReference>
<dbReference type="SUPFAM" id="SSF52540">
    <property type="entry name" value="P-loop containing nucleoside triphosphate hydrolases"/>
    <property type="match status" value="1"/>
</dbReference>
<keyword evidence="5" id="KW-0009">Actin-binding</keyword>
<evidence type="ECO:0000256" key="1">
    <source>
        <dbReference type="ARBA" id="ARBA00022741"/>
    </source>
</evidence>
<dbReference type="InterPro" id="IPR027417">
    <property type="entry name" value="P-loop_NTPase"/>
</dbReference>
<dbReference type="InterPro" id="IPR051724">
    <property type="entry name" value="Actin_motor_Myosin"/>
</dbReference>
<dbReference type="Gene3D" id="3.40.850.10">
    <property type="entry name" value="Kinesin motor domain"/>
    <property type="match status" value="1"/>
</dbReference>
<dbReference type="EMBL" id="KK115304">
    <property type="protein sequence ID" value="KFM64720.1"/>
    <property type="molecule type" value="Genomic_DNA"/>
</dbReference>
<organism evidence="8 9">
    <name type="scientific">Stegodyphus mimosarum</name>
    <name type="common">African social velvet spider</name>
    <dbReference type="NCBI Taxonomy" id="407821"/>
    <lineage>
        <taxon>Eukaryota</taxon>
        <taxon>Metazoa</taxon>
        <taxon>Ecdysozoa</taxon>
        <taxon>Arthropoda</taxon>
        <taxon>Chelicerata</taxon>
        <taxon>Arachnida</taxon>
        <taxon>Araneae</taxon>
        <taxon>Araneomorphae</taxon>
        <taxon>Entelegynae</taxon>
        <taxon>Eresoidea</taxon>
        <taxon>Eresidae</taxon>
        <taxon>Stegodyphus</taxon>
    </lineage>
</organism>
<comment type="similarity">
    <text evidence="5">Belongs to the TRAFAC class myosin-kinesin ATPase superfamily. Myosin family.</text>
</comment>
<keyword evidence="3 5" id="KW-0518">Myosin</keyword>
<feature type="domain" description="Myosin motor" evidence="7">
    <location>
        <begin position="1"/>
        <end position="238"/>
    </location>
</feature>
<proteinExistence type="inferred from homology"/>
<gene>
    <name evidence="8" type="ORF">X975_26169</name>
</gene>
<feature type="region of interest" description="Disordered" evidence="6">
    <location>
        <begin position="425"/>
        <end position="552"/>
    </location>
</feature>
<dbReference type="GO" id="GO:0016459">
    <property type="term" value="C:myosin complex"/>
    <property type="evidence" value="ECO:0007669"/>
    <property type="project" value="UniProtKB-KW"/>
</dbReference>
<dbReference type="Gene3D" id="6.20.240.20">
    <property type="match status" value="1"/>
</dbReference>
<feature type="compositionally biased region" description="Low complexity" evidence="6">
    <location>
        <begin position="455"/>
        <end position="464"/>
    </location>
</feature>
<keyword evidence="9" id="KW-1185">Reference proteome</keyword>
<reference evidence="8 9" key="1">
    <citation type="submission" date="2013-11" db="EMBL/GenBank/DDBJ databases">
        <title>Genome sequencing of Stegodyphus mimosarum.</title>
        <authorList>
            <person name="Bechsgaard J."/>
        </authorList>
    </citation>
    <scope>NUCLEOTIDE SEQUENCE [LARGE SCALE GENOMIC DNA]</scope>
</reference>
<evidence type="ECO:0000259" key="7">
    <source>
        <dbReference type="PROSITE" id="PS51456"/>
    </source>
</evidence>
<evidence type="ECO:0000256" key="4">
    <source>
        <dbReference type="ARBA" id="ARBA00023175"/>
    </source>
</evidence>
<evidence type="ECO:0000313" key="9">
    <source>
        <dbReference type="Proteomes" id="UP000054359"/>
    </source>
</evidence>
<keyword evidence="2" id="KW-0067">ATP-binding</keyword>
<evidence type="ECO:0000256" key="5">
    <source>
        <dbReference type="PROSITE-ProRule" id="PRU00782"/>
    </source>
</evidence>
<feature type="compositionally biased region" description="Pro residues" evidence="6">
    <location>
        <begin position="445"/>
        <end position="454"/>
    </location>
</feature>
<evidence type="ECO:0000256" key="6">
    <source>
        <dbReference type="SAM" id="MobiDB-lite"/>
    </source>
</evidence>
<dbReference type="Proteomes" id="UP000054359">
    <property type="component" value="Unassembled WGS sequence"/>
</dbReference>
<dbReference type="AlphaFoldDB" id="A0A087THY1"/>
<sequence>MPGGTDLTYVGKLHQEFDGHENYVKGDDRRRWESEFGIKHYAGDVVYTVEGFLEKNKDVQQDQLFELMQKSANSFVQELTKFQDLLSVTVNRLKSAATISRTMTKGKPTVADAFRHQLTALVDVLHSTNPWYVRCIKPNTKKAANNYDETQVLTQLRYLGMLDIIRIRKEGFPIHTTFREFLLRYRCLVRKKKMPEDPVQAVRAILSMMNFPTTEWQIGKTKVFLRGSIYEPLEDQRKVLMVEMAIIVQKVWRGYVCRKYFQRHRNAAITIQRYFRGHFQRIHYMHIRRASITIQAYVRGMFAREVAAALREMRRVEEEMRRKEQEEEERKRQEQEKLEMEEQERAALEESIIRQLEEDGGATQKELAAIASLVEHNVKRAQEASECLDLDEMFSFLSDVQETKPNIQDYVSEIGQQMEALLQDVEEEENSQISADAQARTPEASPSPLPPPGSSPITSGSHSPVRSPSAASDHRDSPSPLPPPMSPVGLVNGDMHKSPSAGRKVQSPSSQGVVYRERHTSGRATPESGESQMKGTKRLHIVDPDNPERELRRKQRVEKRLIEREAEDKINGEDDENYFDMIEFAEKYFNCHMREYGGTVMKTLTRRRKSSGDMIPKYEMVTYTRNSTIPTSHVHMYDPENIQLSCTIFKELCRYLRGDLKAEGE</sequence>
<dbReference type="GO" id="GO:0005524">
    <property type="term" value="F:ATP binding"/>
    <property type="evidence" value="ECO:0007669"/>
    <property type="project" value="UniProtKB-KW"/>
</dbReference>
<dbReference type="SMART" id="SM00242">
    <property type="entry name" value="MYSc"/>
    <property type="match status" value="1"/>
</dbReference>
<evidence type="ECO:0000256" key="2">
    <source>
        <dbReference type="ARBA" id="ARBA00022840"/>
    </source>
</evidence>
<feature type="non-terminal residue" evidence="8">
    <location>
        <position position="665"/>
    </location>
</feature>
<keyword evidence="1" id="KW-0547">Nucleotide-binding</keyword>
<accession>A0A087THY1</accession>
<evidence type="ECO:0000313" key="8">
    <source>
        <dbReference type="EMBL" id="KFM64720.1"/>
    </source>
</evidence>
<dbReference type="GO" id="GO:0003779">
    <property type="term" value="F:actin binding"/>
    <property type="evidence" value="ECO:0007669"/>
    <property type="project" value="UniProtKB-KW"/>
</dbReference>
<dbReference type="CDD" id="cd23767">
    <property type="entry name" value="IQCD"/>
    <property type="match status" value="1"/>
</dbReference>
<dbReference type="SMART" id="SM00015">
    <property type="entry name" value="IQ"/>
    <property type="match status" value="3"/>
</dbReference>
<dbReference type="Gene3D" id="1.20.58.530">
    <property type="match status" value="1"/>
</dbReference>
<feature type="region of interest" description="Disordered" evidence="6">
    <location>
        <begin position="319"/>
        <end position="342"/>
    </location>
</feature>
<dbReference type="PROSITE" id="PS51456">
    <property type="entry name" value="MYOSIN_MOTOR"/>
    <property type="match status" value="1"/>
</dbReference>
<feature type="compositionally biased region" description="Basic and acidic residues" evidence="6">
    <location>
        <begin position="540"/>
        <end position="551"/>
    </location>
</feature>
<dbReference type="PANTHER" id="PTHR46049">
    <property type="entry name" value="AGAP003327-PA"/>
    <property type="match status" value="1"/>
</dbReference>
<dbReference type="Pfam" id="PF00612">
    <property type="entry name" value="IQ"/>
    <property type="match status" value="3"/>
</dbReference>
<name>A0A087THY1_STEMI</name>